<dbReference type="NCBIfam" id="TIGR04183">
    <property type="entry name" value="Por_Secre_tail"/>
    <property type="match status" value="1"/>
</dbReference>
<keyword evidence="4" id="KW-1185">Reference proteome</keyword>
<evidence type="ECO:0000313" key="3">
    <source>
        <dbReference type="EMBL" id="MDN5213273.1"/>
    </source>
</evidence>
<name>A0ABT8LAH6_9BACT</name>
<gene>
    <name evidence="3" type="ORF">QQ020_14485</name>
</gene>
<reference evidence="3" key="1">
    <citation type="submission" date="2023-06" db="EMBL/GenBank/DDBJ databases">
        <title>Genomic of Agaribacillus aureum.</title>
        <authorList>
            <person name="Wang G."/>
        </authorList>
    </citation>
    <scope>NUCLEOTIDE SEQUENCE</scope>
    <source>
        <strain evidence="3">BMA12</strain>
    </source>
</reference>
<evidence type="ECO:0000256" key="1">
    <source>
        <dbReference type="SAM" id="SignalP"/>
    </source>
</evidence>
<evidence type="ECO:0000259" key="2">
    <source>
        <dbReference type="Pfam" id="PF18962"/>
    </source>
</evidence>
<comment type="caution">
    <text evidence="3">The sequence shown here is derived from an EMBL/GenBank/DDBJ whole genome shotgun (WGS) entry which is preliminary data.</text>
</comment>
<feature type="signal peptide" evidence="1">
    <location>
        <begin position="1"/>
        <end position="20"/>
    </location>
</feature>
<accession>A0ABT8LAH6</accession>
<feature type="domain" description="Secretion system C-terminal sorting" evidence="2">
    <location>
        <begin position="727"/>
        <end position="805"/>
    </location>
</feature>
<organism evidence="3 4">
    <name type="scientific">Agaribacillus aureus</name>
    <dbReference type="NCBI Taxonomy" id="3051825"/>
    <lineage>
        <taxon>Bacteria</taxon>
        <taxon>Pseudomonadati</taxon>
        <taxon>Bacteroidota</taxon>
        <taxon>Cytophagia</taxon>
        <taxon>Cytophagales</taxon>
        <taxon>Splendidivirgaceae</taxon>
        <taxon>Agaribacillus</taxon>
    </lineage>
</organism>
<sequence>MKYRYLFLLLICILSTSLTAQNTIISTDPDDPSNSERPEMLNHFDWRTSTFSVYHPNEYGSNGNPLTMTNPFYTIDEYLGHLNYYNFSFADRIPDNLDFKPEDGWELIHKGNGYALNEVDFLATEENRIGPYFILYNRYTGTLRTFAAFDNIGANDVMLTIIELKASSPQNPNLEYSGLLARYEDVINPLDEETEVPKVVQGSNATIGGKFFSADFKVNYDPCTCNNTSYLNFKFKTKNTGNIQLNGRLIGTNVPLDGSGNSPLLNGRDFLNAVYMDGFDVKGGMLTYNNIDKLVELYETPETPLFQELAIASLKAIMKGAAKPLDKIFDKVASKFLTQKIGGTEILGITLDDTLKVGFGAIGAATKQLSTKLFSEDKIPNIGFIEAEMSLSGEVRHEISLGSGDVEIALPGSFGTENPLITPNRYYPAYNEVLGLFSVLEKPVVLRDHNVVATPRGGGPNGGGFEYDIDSYYQFSPSDFKFYFNPAAEVNIDKTRIYAALVIKIDNPNSNLLSVNHLNEIQSEGTIKTYITDFYPVESLQKLIPHFYTNSTTPDIVDINLRLQIFYEFLPNKYGKVNHYYEILTYPMEVVSVTDLINAGSLTELPNTATVSGTHYASNTTIRAVDEIIVNGNVTTAPGVTVEFISGDKITLNPGANLSPNMILKTGLPNVYGDEKLSPVSANYVENFCSSSGAYLANNLSPALRTASWSDLSNETLNSEKGKYLNMFPNPVEDGNLQMKFYLEEGNLTKIDILNLQGQVVHTVLNERLDEGNYELQIELPTLAGGIYILKLETSYKIETQKLIIKD</sequence>
<protein>
    <submittedName>
        <fullName evidence="3">T9SS type A sorting domain-containing protein</fullName>
    </submittedName>
</protein>
<dbReference type="InterPro" id="IPR026444">
    <property type="entry name" value="Secre_tail"/>
</dbReference>
<dbReference type="Pfam" id="PF18962">
    <property type="entry name" value="Por_Secre_tail"/>
    <property type="match status" value="1"/>
</dbReference>
<keyword evidence="1" id="KW-0732">Signal</keyword>
<dbReference type="RefSeq" id="WP_346758612.1">
    <property type="nucleotide sequence ID" value="NZ_JAUJEB010000002.1"/>
</dbReference>
<dbReference type="Proteomes" id="UP001172083">
    <property type="component" value="Unassembled WGS sequence"/>
</dbReference>
<proteinExistence type="predicted"/>
<dbReference type="EMBL" id="JAUJEB010000002">
    <property type="protein sequence ID" value="MDN5213273.1"/>
    <property type="molecule type" value="Genomic_DNA"/>
</dbReference>
<feature type="chain" id="PRO_5047138670" evidence="1">
    <location>
        <begin position="21"/>
        <end position="807"/>
    </location>
</feature>
<evidence type="ECO:0000313" key="4">
    <source>
        <dbReference type="Proteomes" id="UP001172083"/>
    </source>
</evidence>